<keyword evidence="1" id="KW-0548">Nucleotidyltransferase</keyword>
<sequence length="231" mass="26564">MKILKNLAIIPARGGSKRIPKKNIKDFLGKPIIAYSIETSLKSNLFDEVVVSTDDNEIEKIAIQYGATVHKRSQKNADDFATLSDVLVEVIHQYHNLKIEVDSVCCILPTAPFIRTHHLIESQYLFFNKNKDSLIPIVEFSYPVQRSLIISKEGTILFSNPQYTNTRSQDLEKHYHDVGQFYWIKGKVLLKSKSLMTDNTGFYELPSFLVQDIDTEDDWRNAELKYKILHG</sequence>
<dbReference type="InterPro" id="IPR050793">
    <property type="entry name" value="CMP-NeuNAc_synthase"/>
</dbReference>
<comment type="caution">
    <text evidence="1">The sequence shown here is derived from an EMBL/GenBank/DDBJ whole genome shotgun (WGS) entry which is preliminary data.</text>
</comment>
<dbReference type="InterPro" id="IPR029044">
    <property type="entry name" value="Nucleotide-diphossugar_trans"/>
</dbReference>
<accession>A0ABW3Y2J4</accession>
<dbReference type="InterPro" id="IPR003329">
    <property type="entry name" value="Cytidylyl_trans"/>
</dbReference>
<dbReference type="NCBIfam" id="TIGR03584">
    <property type="entry name" value="PseF"/>
    <property type="match status" value="1"/>
</dbReference>
<dbReference type="RefSeq" id="WP_377178874.1">
    <property type="nucleotide sequence ID" value="NZ_JBHTMY010000003.1"/>
</dbReference>
<dbReference type="GO" id="GO:0016779">
    <property type="term" value="F:nucleotidyltransferase activity"/>
    <property type="evidence" value="ECO:0007669"/>
    <property type="project" value="UniProtKB-KW"/>
</dbReference>
<organism evidence="1 2">
    <name type="scientific">Namhaeicola litoreus</name>
    <dbReference type="NCBI Taxonomy" id="1052145"/>
    <lineage>
        <taxon>Bacteria</taxon>
        <taxon>Pseudomonadati</taxon>
        <taxon>Bacteroidota</taxon>
        <taxon>Flavobacteriia</taxon>
        <taxon>Flavobacteriales</taxon>
        <taxon>Flavobacteriaceae</taxon>
        <taxon>Namhaeicola</taxon>
    </lineage>
</organism>
<name>A0ABW3Y2J4_9FLAO</name>
<proteinExistence type="predicted"/>
<dbReference type="Gene3D" id="3.90.550.10">
    <property type="entry name" value="Spore Coat Polysaccharide Biosynthesis Protein SpsA, Chain A"/>
    <property type="match status" value="1"/>
</dbReference>
<keyword evidence="2" id="KW-1185">Reference proteome</keyword>
<reference evidence="2" key="1">
    <citation type="journal article" date="2019" name="Int. J. Syst. Evol. Microbiol.">
        <title>The Global Catalogue of Microorganisms (GCM) 10K type strain sequencing project: providing services to taxonomists for standard genome sequencing and annotation.</title>
        <authorList>
            <consortium name="The Broad Institute Genomics Platform"/>
            <consortium name="The Broad Institute Genome Sequencing Center for Infectious Disease"/>
            <person name="Wu L."/>
            <person name="Ma J."/>
        </authorList>
    </citation>
    <scope>NUCLEOTIDE SEQUENCE [LARGE SCALE GENOMIC DNA]</scope>
    <source>
        <strain evidence="2">CCUG 61485</strain>
    </source>
</reference>
<protein>
    <submittedName>
        <fullName evidence="1">Pseudaminic acid cytidylyltransferase</fullName>
        <ecNumber evidence="1">2.7.7.81</ecNumber>
    </submittedName>
</protein>
<dbReference type="PANTHER" id="PTHR21485:SF6">
    <property type="entry name" value="N-ACYLNEURAMINATE CYTIDYLYLTRANSFERASE-RELATED"/>
    <property type="match status" value="1"/>
</dbReference>
<dbReference type="EMBL" id="JBHTMY010000003">
    <property type="protein sequence ID" value="MFD1316088.1"/>
    <property type="molecule type" value="Genomic_DNA"/>
</dbReference>
<dbReference type="Pfam" id="PF02348">
    <property type="entry name" value="CTP_transf_3"/>
    <property type="match status" value="1"/>
</dbReference>
<dbReference type="EC" id="2.7.7.81" evidence="1"/>
<keyword evidence="1" id="KW-0808">Transferase</keyword>
<evidence type="ECO:0000313" key="1">
    <source>
        <dbReference type="EMBL" id="MFD1316088.1"/>
    </source>
</evidence>
<dbReference type="PANTHER" id="PTHR21485">
    <property type="entry name" value="HAD SUPERFAMILY MEMBERS CMAS AND KDSC"/>
    <property type="match status" value="1"/>
</dbReference>
<evidence type="ECO:0000313" key="2">
    <source>
        <dbReference type="Proteomes" id="UP001597201"/>
    </source>
</evidence>
<dbReference type="InterPro" id="IPR020039">
    <property type="entry name" value="PseF"/>
</dbReference>
<dbReference type="Proteomes" id="UP001597201">
    <property type="component" value="Unassembled WGS sequence"/>
</dbReference>
<dbReference type="SUPFAM" id="SSF53448">
    <property type="entry name" value="Nucleotide-diphospho-sugar transferases"/>
    <property type="match status" value="1"/>
</dbReference>
<dbReference type="CDD" id="cd02513">
    <property type="entry name" value="CMP-NeuAc_Synthase"/>
    <property type="match status" value="1"/>
</dbReference>
<gene>
    <name evidence="1" type="primary">pseF</name>
    <name evidence="1" type="ORF">ACFQ39_10700</name>
</gene>